<evidence type="ECO:0000313" key="1">
    <source>
        <dbReference type="EMBL" id="KAK5694811.1"/>
    </source>
</evidence>
<gene>
    <name evidence="1" type="ORF">LTR97_009402</name>
</gene>
<name>A0AAN7W6H6_9PEZI</name>
<organism evidence="1 2">
    <name type="scientific">Elasticomyces elasticus</name>
    <dbReference type="NCBI Taxonomy" id="574655"/>
    <lineage>
        <taxon>Eukaryota</taxon>
        <taxon>Fungi</taxon>
        <taxon>Dikarya</taxon>
        <taxon>Ascomycota</taxon>
        <taxon>Pezizomycotina</taxon>
        <taxon>Dothideomycetes</taxon>
        <taxon>Dothideomycetidae</taxon>
        <taxon>Mycosphaerellales</taxon>
        <taxon>Teratosphaeriaceae</taxon>
        <taxon>Elasticomyces</taxon>
    </lineage>
</organism>
<protein>
    <submittedName>
        <fullName evidence="1">Uncharacterized protein</fullName>
    </submittedName>
</protein>
<dbReference type="AlphaFoldDB" id="A0AAN7W6H6"/>
<sequence>MLPGIQEAAEHEKRSQTAARQVRINLDIRPDNHEETSEAPLDSEAAPMLRLLGEQVEPSHVSQPLEVGTWRDQTSLPSNEPQSTYRRHAQALHDMAVALPPQVEMGIIFETRSSWWPLWRKSLDLVWGSAETTTLKSFATHAIAEADPCLLAILLVAFATATGDRKRFLSPVEAHM</sequence>
<dbReference type="EMBL" id="JAVRQU010000015">
    <property type="protein sequence ID" value="KAK5694811.1"/>
    <property type="molecule type" value="Genomic_DNA"/>
</dbReference>
<comment type="caution">
    <text evidence="1">The sequence shown here is derived from an EMBL/GenBank/DDBJ whole genome shotgun (WGS) entry which is preliminary data.</text>
</comment>
<dbReference type="Proteomes" id="UP001310594">
    <property type="component" value="Unassembled WGS sequence"/>
</dbReference>
<proteinExistence type="predicted"/>
<reference evidence="1" key="1">
    <citation type="submission" date="2023-08" db="EMBL/GenBank/DDBJ databases">
        <title>Black Yeasts Isolated from many extreme environments.</title>
        <authorList>
            <person name="Coleine C."/>
            <person name="Stajich J.E."/>
            <person name="Selbmann L."/>
        </authorList>
    </citation>
    <scope>NUCLEOTIDE SEQUENCE</scope>
    <source>
        <strain evidence="1">CCFEE 5810</strain>
    </source>
</reference>
<evidence type="ECO:0000313" key="2">
    <source>
        <dbReference type="Proteomes" id="UP001310594"/>
    </source>
</evidence>
<accession>A0AAN7W6H6</accession>